<keyword evidence="5" id="KW-0677">Repeat</keyword>
<keyword evidence="3 9" id="KW-0813">Transport</keyword>
<sequence length="112" mass="12613">MGVTPNVWGNGSAWGLYFFCHTVVTVTGNVMYGIGTLTVTNPIWVVKTRLCLQYTDPQPGVMQAPQYKGMLDALLKLWRQEGLRGLYKVRDCYDSYEGVRGFYKGLVPSVLR</sequence>
<dbReference type="InterPro" id="IPR044712">
    <property type="entry name" value="SLC25A32-like"/>
</dbReference>
<dbReference type="SUPFAM" id="SSF103506">
    <property type="entry name" value="Mitochondrial carrier"/>
    <property type="match status" value="1"/>
</dbReference>
<evidence type="ECO:0000256" key="4">
    <source>
        <dbReference type="ARBA" id="ARBA00022692"/>
    </source>
</evidence>
<keyword evidence="6" id="KW-1133">Transmembrane helix</keyword>
<evidence type="ECO:0000313" key="11">
    <source>
        <dbReference type="Proteomes" id="UP001249851"/>
    </source>
</evidence>
<comment type="caution">
    <text evidence="10">The sequence shown here is derived from an EMBL/GenBank/DDBJ whole genome shotgun (WGS) entry which is preliminary data.</text>
</comment>
<organism evidence="10 11">
    <name type="scientific">Acropora cervicornis</name>
    <name type="common">Staghorn coral</name>
    <dbReference type="NCBI Taxonomy" id="6130"/>
    <lineage>
        <taxon>Eukaryota</taxon>
        <taxon>Metazoa</taxon>
        <taxon>Cnidaria</taxon>
        <taxon>Anthozoa</taxon>
        <taxon>Hexacorallia</taxon>
        <taxon>Scleractinia</taxon>
        <taxon>Astrocoeniina</taxon>
        <taxon>Acroporidae</taxon>
        <taxon>Acropora</taxon>
    </lineage>
</organism>
<dbReference type="InterPro" id="IPR023395">
    <property type="entry name" value="MCP_dom_sf"/>
</dbReference>
<keyword evidence="4 8" id="KW-0812">Transmembrane</keyword>
<protein>
    <submittedName>
        <fullName evidence="10">Mitochondrial folate transporter/carrier</fullName>
    </submittedName>
</protein>
<dbReference type="EMBL" id="JARQWQ010000047">
    <property type="protein sequence ID" value="KAK2557856.1"/>
    <property type="molecule type" value="Genomic_DNA"/>
</dbReference>
<dbReference type="GO" id="GO:0016020">
    <property type="term" value="C:membrane"/>
    <property type="evidence" value="ECO:0007669"/>
    <property type="project" value="UniProtKB-SubCell"/>
</dbReference>
<comment type="subcellular location">
    <subcellularLocation>
        <location evidence="1">Membrane</location>
        <topology evidence="1">Multi-pass membrane protein</topology>
    </subcellularLocation>
</comment>
<evidence type="ECO:0000256" key="2">
    <source>
        <dbReference type="ARBA" id="ARBA00006375"/>
    </source>
</evidence>
<dbReference type="GO" id="GO:0006862">
    <property type="term" value="P:nucleotide transport"/>
    <property type="evidence" value="ECO:0007669"/>
    <property type="project" value="InterPro"/>
</dbReference>
<reference evidence="10" key="2">
    <citation type="journal article" date="2023" name="Science">
        <title>Genomic signatures of disease resistance in endangered staghorn corals.</title>
        <authorList>
            <person name="Vollmer S.V."/>
            <person name="Selwyn J.D."/>
            <person name="Despard B.A."/>
            <person name="Roesel C.L."/>
        </authorList>
    </citation>
    <scope>NUCLEOTIDE SEQUENCE</scope>
    <source>
        <strain evidence="10">K2</strain>
    </source>
</reference>
<name>A0AAD9QBI5_ACRCE</name>
<comment type="similarity">
    <text evidence="2 9">Belongs to the mitochondrial carrier (TC 2.A.29) family.</text>
</comment>
<dbReference type="GO" id="GO:0055085">
    <property type="term" value="P:transmembrane transport"/>
    <property type="evidence" value="ECO:0007669"/>
    <property type="project" value="InterPro"/>
</dbReference>
<dbReference type="Proteomes" id="UP001249851">
    <property type="component" value="Unassembled WGS sequence"/>
</dbReference>
<evidence type="ECO:0000256" key="6">
    <source>
        <dbReference type="ARBA" id="ARBA00022989"/>
    </source>
</evidence>
<reference evidence="10" key="1">
    <citation type="journal article" date="2023" name="G3 (Bethesda)">
        <title>Whole genome assembly and annotation of the endangered Caribbean coral Acropora cervicornis.</title>
        <authorList>
            <person name="Selwyn J.D."/>
            <person name="Vollmer S.V."/>
        </authorList>
    </citation>
    <scope>NUCLEOTIDE SEQUENCE</scope>
    <source>
        <strain evidence="10">K2</strain>
    </source>
</reference>
<keyword evidence="11" id="KW-1185">Reference proteome</keyword>
<evidence type="ECO:0000256" key="8">
    <source>
        <dbReference type="PROSITE-ProRule" id="PRU00282"/>
    </source>
</evidence>
<dbReference type="Gene3D" id="1.50.40.10">
    <property type="entry name" value="Mitochondrial carrier domain"/>
    <property type="match status" value="1"/>
</dbReference>
<dbReference type="Pfam" id="PF00153">
    <property type="entry name" value="Mito_carr"/>
    <property type="match status" value="1"/>
</dbReference>
<evidence type="ECO:0000256" key="5">
    <source>
        <dbReference type="ARBA" id="ARBA00022737"/>
    </source>
</evidence>
<gene>
    <name evidence="10" type="ORF">P5673_019831</name>
</gene>
<dbReference type="AlphaFoldDB" id="A0AAD9QBI5"/>
<dbReference type="PANTHER" id="PTHR45683">
    <property type="entry name" value="MITOCHONDRIAL NICOTINAMIDE ADENINE DINUCLEOTIDE TRANSPORTER 1-RELATED-RELATED"/>
    <property type="match status" value="1"/>
</dbReference>
<evidence type="ECO:0000313" key="10">
    <source>
        <dbReference type="EMBL" id="KAK2557856.1"/>
    </source>
</evidence>
<evidence type="ECO:0000256" key="9">
    <source>
        <dbReference type="RuleBase" id="RU000488"/>
    </source>
</evidence>
<evidence type="ECO:0000256" key="3">
    <source>
        <dbReference type="ARBA" id="ARBA00022448"/>
    </source>
</evidence>
<dbReference type="PROSITE" id="PS50920">
    <property type="entry name" value="SOLCAR"/>
    <property type="match status" value="1"/>
</dbReference>
<evidence type="ECO:0000256" key="7">
    <source>
        <dbReference type="ARBA" id="ARBA00023136"/>
    </source>
</evidence>
<proteinExistence type="inferred from homology"/>
<dbReference type="InterPro" id="IPR018108">
    <property type="entry name" value="MCP_transmembrane"/>
</dbReference>
<keyword evidence="7 8" id="KW-0472">Membrane</keyword>
<feature type="repeat" description="Solcar" evidence="8">
    <location>
        <begin position="20"/>
        <end position="112"/>
    </location>
</feature>
<accession>A0AAD9QBI5</accession>
<evidence type="ECO:0000256" key="1">
    <source>
        <dbReference type="ARBA" id="ARBA00004141"/>
    </source>
</evidence>